<proteinExistence type="predicted"/>
<gene>
    <name evidence="1" type="ordered locus">FBFL15_0231</name>
</gene>
<dbReference type="AlphaFoldDB" id="G2Z431"/>
<dbReference type="KEGG" id="fbr:FBFL15_0231"/>
<dbReference type="Proteomes" id="UP000009186">
    <property type="component" value="Chromosome"/>
</dbReference>
<dbReference type="SUPFAM" id="SSF50998">
    <property type="entry name" value="Quinoprotein alcohol dehydrogenase-like"/>
    <property type="match status" value="1"/>
</dbReference>
<sequence>MKYIKFFILSCMMISCSKYNKEIKINNRDIVYCSLYDSILAYSTFNSKEVIVENILSNKIQFKRNLKDICYLKPIIRDSKIYFPVSDEEFICHDLKSKKTLWKIKTSNKLCNIQILNNENLIINIKGIGFRIINIKTGKEKYQLDYVYDKNCSLPDSSPYQIVSDKNYFYISSWMCNAITKYRISNGEQIWKLKLEEATSVVLVLYKDKLFVGSNYSYESGFIRVIDAKTGKIDYQEKSNFEPRIQPLLKGDRIIYYTFDSALNEFNISNMSSKKIFKLSEFNDFSGAEMYLLDNEIFFQSPNSSIIYQFDLKTNKIKKIGKYEERMISGIYKNKVGKATPLW</sequence>
<evidence type="ECO:0000313" key="2">
    <source>
        <dbReference type="Proteomes" id="UP000009186"/>
    </source>
</evidence>
<dbReference type="PROSITE" id="PS51257">
    <property type="entry name" value="PROKAR_LIPOPROTEIN"/>
    <property type="match status" value="1"/>
</dbReference>
<dbReference type="InterPro" id="IPR011047">
    <property type="entry name" value="Quinoprotein_ADH-like_sf"/>
</dbReference>
<dbReference type="Gene3D" id="2.130.10.10">
    <property type="entry name" value="YVTN repeat-like/Quinoprotein amine dehydrogenase"/>
    <property type="match status" value="1"/>
</dbReference>
<dbReference type="EMBL" id="FQ859183">
    <property type="protein sequence ID" value="CCB68372.1"/>
    <property type="molecule type" value="Genomic_DNA"/>
</dbReference>
<reference evidence="1 2" key="1">
    <citation type="journal article" date="2011" name="Appl. Environ. Microbiol.">
        <title>Complete genome sequence of the fish pathogen Flavobacterium branchiophilum.</title>
        <authorList>
            <consortium name="1:IP"/>
            <consortium name="Microbial Evolutionary Genomics,F-75015 Paris"/>
            <consortium name="France 2:CNRS"/>
            <consortium name="URA2171"/>
            <consortium name="F-75015 Paris,France 3:Unite de Virologie et Immunologie Mol."/>
            <consortium name="INRA,78352 Jouy en Josas Cedex"/>
            <consortium name="France. 4:Unite de Mathemathique"/>
            <consortium name="Informatique et Genome,INRA"/>
            <consortium name="78352 Jouy en Josas Cedex"/>
            <consortium name="France. 5:CEA/Genoscope"/>
            <consortium name="Evry"/>
            <consortium name="France"/>
            <person name="Touchon M."/>
            <person name="Barbier P."/>
            <person name="Bernardet J.F."/>
            <person name="Loux V."/>
            <person name="Vacherie B."/>
            <person name="Barbe V."/>
            <person name="Rocha E.P."/>
            <person name="Duchaud E."/>
        </authorList>
    </citation>
    <scope>NUCLEOTIDE SEQUENCE [LARGE SCALE GENOMIC DNA]</scope>
    <source>
        <strain evidence="1 2">FL-15</strain>
    </source>
</reference>
<accession>G2Z431</accession>
<organism evidence="1 2">
    <name type="scientific">Flavobacterium branchiophilum (strain FL-15)</name>
    <dbReference type="NCBI Taxonomy" id="1034807"/>
    <lineage>
        <taxon>Bacteria</taxon>
        <taxon>Pseudomonadati</taxon>
        <taxon>Bacteroidota</taxon>
        <taxon>Flavobacteriia</taxon>
        <taxon>Flavobacteriales</taxon>
        <taxon>Flavobacteriaceae</taxon>
        <taxon>Flavobacterium</taxon>
    </lineage>
</organism>
<dbReference type="InterPro" id="IPR015943">
    <property type="entry name" value="WD40/YVTN_repeat-like_dom_sf"/>
</dbReference>
<name>G2Z431_FLABF</name>
<evidence type="ECO:0008006" key="3">
    <source>
        <dbReference type="Google" id="ProtNLM"/>
    </source>
</evidence>
<protein>
    <recommendedName>
        <fullName evidence="3">Lipoprotein</fullName>
    </recommendedName>
</protein>
<dbReference type="HOGENOM" id="CLU_808335_0_0_10"/>
<dbReference type="RefSeq" id="WP_014082852.1">
    <property type="nucleotide sequence ID" value="NC_016001.1"/>
</dbReference>
<keyword evidence="2" id="KW-1185">Reference proteome</keyword>
<evidence type="ECO:0000313" key="1">
    <source>
        <dbReference type="EMBL" id="CCB68372.1"/>
    </source>
</evidence>
<dbReference type="STRING" id="1034807.FBFL15_0231"/>